<dbReference type="EnsemblPlants" id="PGSC0003DMT400030275">
    <property type="protein sequence ID" value="PGSC0003DMT400030275"/>
    <property type="gene ID" value="PGSC0003DMG400011579"/>
</dbReference>
<proteinExistence type="predicted"/>
<evidence type="ECO:0000256" key="1">
    <source>
        <dbReference type="SAM" id="MobiDB-lite"/>
    </source>
</evidence>
<protein>
    <submittedName>
        <fullName evidence="2">AG-motif binding protein-2</fullName>
    </submittedName>
</protein>
<dbReference type="Proteomes" id="UP000011115">
    <property type="component" value="Unassembled WGS sequence"/>
</dbReference>
<reference evidence="3" key="1">
    <citation type="journal article" date="2011" name="Nature">
        <title>Genome sequence and analysis of the tuber crop potato.</title>
        <authorList>
            <consortium name="The Potato Genome Sequencing Consortium"/>
        </authorList>
    </citation>
    <scope>NUCLEOTIDE SEQUENCE [LARGE SCALE GENOMIC DNA]</scope>
    <source>
        <strain evidence="3">cv. DM1-3 516 R44</strain>
    </source>
</reference>
<dbReference type="AlphaFoldDB" id="M1ATZ5"/>
<feature type="compositionally biased region" description="Low complexity" evidence="1">
    <location>
        <begin position="39"/>
        <end position="59"/>
    </location>
</feature>
<evidence type="ECO:0000313" key="2">
    <source>
        <dbReference type="EnsemblPlants" id="PGSC0003DMT400030275"/>
    </source>
</evidence>
<sequence>MKMEDLDPTACFMVDDDLLNFSLEDETVEEDDEKSTITSKDPLSYSSSSSTNPLVSLLPHPVSHSNFTGC</sequence>
<dbReference type="HOGENOM" id="CLU_2762827_0_0_1"/>
<dbReference type="Gramene" id="PGSC0003DMT400030275">
    <property type="protein sequence ID" value="PGSC0003DMT400030275"/>
    <property type="gene ID" value="PGSC0003DMG400011579"/>
</dbReference>
<dbReference type="ExpressionAtlas" id="M1ATZ5">
    <property type="expression patterns" value="baseline"/>
</dbReference>
<accession>M1ATZ5</accession>
<organism evidence="2 3">
    <name type="scientific">Solanum tuberosum</name>
    <name type="common">Potato</name>
    <dbReference type="NCBI Taxonomy" id="4113"/>
    <lineage>
        <taxon>Eukaryota</taxon>
        <taxon>Viridiplantae</taxon>
        <taxon>Streptophyta</taxon>
        <taxon>Embryophyta</taxon>
        <taxon>Tracheophyta</taxon>
        <taxon>Spermatophyta</taxon>
        <taxon>Magnoliopsida</taxon>
        <taxon>eudicotyledons</taxon>
        <taxon>Gunneridae</taxon>
        <taxon>Pentapetalae</taxon>
        <taxon>asterids</taxon>
        <taxon>lamiids</taxon>
        <taxon>Solanales</taxon>
        <taxon>Solanaceae</taxon>
        <taxon>Solanoideae</taxon>
        <taxon>Solaneae</taxon>
        <taxon>Solanum</taxon>
    </lineage>
</organism>
<evidence type="ECO:0000313" key="3">
    <source>
        <dbReference type="Proteomes" id="UP000011115"/>
    </source>
</evidence>
<feature type="region of interest" description="Disordered" evidence="1">
    <location>
        <begin position="26"/>
        <end position="70"/>
    </location>
</feature>
<keyword evidence="3" id="KW-1185">Reference proteome</keyword>
<name>M1ATZ5_SOLTU</name>
<reference evidence="2" key="2">
    <citation type="submission" date="2015-06" db="UniProtKB">
        <authorList>
            <consortium name="EnsemblPlants"/>
        </authorList>
    </citation>
    <scope>IDENTIFICATION</scope>
    <source>
        <strain evidence="2">DM1-3 516 R44</strain>
    </source>
</reference>